<evidence type="ECO:0000256" key="6">
    <source>
        <dbReference type="ARBA" id="ARBA00022840"/>
    </source>
</evidence>
<dbReference type="PANTHER" id="PTHR11956:SF5">
    <property type="entry name" value="ARGININE--TRNA LIGASE, CYTOPLASMIC"/>
    <property type="match status" value="1"/>
</dbReference>
<dbReference type="InterPro" id="IPR035684">
    <property type="entry name" value="ArgRS_core"/>
</dbReference>
<protein>
    <recommendedName>
        <fullName evidence="10">Arginine--tRNA ligase</fullName>
        <ecNumber evidence="10">6.1.1.19</ecNumber>
    </recommendedName>
    <alternativeName>
        <fullName evidence="10">Arginyl-tRNA synthetase</fullName>
        <shortName evidence="10">ArgRS</shortName>
    </alternativeName>
</protein>
<feature type="domain" description="DALR anticodon binding" evidence="12">
    <location>
        <begin position="407"/>
        <end position="526"/>
    </location>
</feature>
<evidence type="ECO:0000259" key="13">
    <source>
        <dbReference type="SMART" id="SM01016"/>
    </source>
</evidence>
<dbReference type="PRINTS" id="PR01038">
    <property type="entry name" value="TRNASYNTHARG"/>
</dbReference>
<dbReference type="GO" id="GO:0005524">
    <property type="term" value="F:ATP binding"/>
    <property type="evidence" value="ECO:0007669"/>
    <property type="project" value="UniProtKB-UniRule"/>
</dbReference>
<dbReference type="AlphaFoldDB" id="A0A0G0I3I4"/>
<evidence type="ECO:0000256" key="11">
    <source>
        <dbReference type="RuleBase" id="RU363038"/>
    </source>
</evidence>
<keyword evidence="3 10" id="KW-0963">Cytoplasm</keyword>
<comment type="similarity">
    <text evidence="2 10 11">Belongs to the class-I aminoacyl-tRNA synthetase family.</text>
</comment>
<evidence type="ECO:0000313" key="14">
    <source>
        <dbReference type="EMBL" id="KKQ18839.1"/>
    </source>
</evidence>
<organism evidence="14 15">
    <name type="scientific">Berkelbacteria bacterium GW2011_GWA1_36_9</name>
    <dbReference type="NCBI Taxonomy" id="1618331"/>
    <lineage>
        <taxon>Bacteria</taxon>
        <taxon>Candidatus Berkelbacteria</taxon>
    </lineage>
</organism>
<dbReference type="Pfam" id="PF05746">
    <property type="entry name" value="DALR_1"/>
    <property type="match status" value="1"/>
</dbReference>
<dbReference type="InterPro" id="IPR005148">
    <property type="entry name" value="Arg-tRNA-synth_N"/>
</dbReference>
<dbReference type="FunFam" id="1.10.730.10:FF:000008">
    <property type="entry name" value="Arginine--tRNA ligase"/>
    <property type="match status" value="1"/>
</dbReference>
<evidence type="ECO:0000256" key="5">
    <source>
        <dbReference type="ARBA" id="ARBA00022741"/>
    </source>
</evidence>
<sequence>MNEIKEIIQKAIREAYPDIEMPDFDIVEAPEKFGDFSTNVAMILGKRLGESPGEIANKIAKIVEQTKDNQKVEKVEVVKPGFINFKMQIPYWTEKISEILETDNKYGQNNFGQNRKVDVEFISANPTGPLTVGNARGGVIGDCIASVLEKSGWQVTREYYFNDAGGQIDILGHSILADDKAEYKGDYIEELRGQIETKDYKEAGKLAAKILIEKIKKTAEEMGIKFDVFFAEGKDLRDKNKVKETIEWLKSKDLIYEKDGAVWFLSTKFGDDKDRVLIKTSGEPTYFGVDASYHRNKFQERNFDRVIDIWGADHHGDVSRIKGFVKALGYEDKFEIVLHQFVRIVVSGKEVRMSKRTGNFIAVEDLLKEVGKDAYRFFMLAYDLNSHMTFDLNLAKEQSQKNPVYYVQYAYARIASILAKIKNQNAKIISNDQITKLLKEPEEIALIKQLAKLPNLVEEIGQSYQIQKLPFYATELANAFHGFYEKCPVLQAEAEVKLARLQLLKATQIVLKNTLDIMGISAPEKM</sequence>
<evidence type="ECO:0000256" key="4">
    <source>
        <dbReference type="ARBA" id="ARBA00022598"/>
    </source>
</evidence>
<dbReference type="CDD" id="cd00671">
    <property type="entry name" value="ArgRS_core"/>
    <property type="match status" value="1"/>
</dbReference>
<keyword evidence="5 10" id="KW-0547">Nucleotide-binding</keyword>
<dbReference type="EC" id="6.1.1.19" evidence="10"/>
<dbReference type="PANTHER" id="PTHR11956">
    <property type="entry name" value="ARGINYL-TRNA SYNTHETASE"/>
    <property type="match status" value="1"/>
</dbReference>
<keyword evidence="6 10" id="KW-0067">ATP-binding</keyword>
<dbReference type="GO" id="GO:0004814">
    <property type="term" value="F:arginine-tRNA ligase activity"/>
    <property type="evidence" value="ECO:0007669"/>
    <property type="project" value="UniProtKB-UniRule"/>
</dbReference>
<dbReference type="GO" id="GO:0006420">
    <property type="term" value="P:arginyl-tRNA aminoacylation"/>
    <property type="evidence" value="ECO:0007669"/>
    <property type="project" value="UniProtKB-UniRule"/>
</dbReference>
<reference evidence="14 15" key="1">
    <citation type="journal article" date="2015" name="Nature">
        <title>rRNA introns, odd ribosomes, and small enigmatic genomes across a large radiation of phyla.</title>
        <authorList>
            <person name="Brown C.T."/>
            <person name="Hug L.A."/>
            <person name="Thomas B.C."/>
            <person name="Sharon I."/>
            <person name="Castelle C.J."/>
            <person name="Singh A."/>
            <person name="Wilkins M.J."/>
            <person name="Williams K.H."/>
            <person name="Banfield J.F."/>
        </authorList>
    </citation>
    <scope>NUCLEOTIDE SEQUENCE [LARGE SCALE GENOMIC DNA]</scope>
</reference>
<dbReference type="Gene3D" id="3.30.1360.70">
    <property type="entry name" value="Arginyl tRNA synthetase N-terminal domain"/>
    <property type="match status" value="1"/>
</dbReference>
<comment type="catalytic activity">
    <reaction evidence="9 10">
        <text>tRNA(Arg) + L-arginine + ATP = L-arginyl-tRNA(Arg) + AMP + diphosphate</text>
        <dbReference type="Rhea" id="RHEA:20301"/>
        <dbReference type="Rhea" id="RHEA-COMP:9658"/>
        <dbReference type="Rhea" id="RHEA-COMP:9673"/>
        <dbReference type="ChEBI" id="CHEBI:30616"/>
        <dbReference type="ChEBI" id="CHEBI:32682"/>
        <dbReference type="ChEBI" id="CHEBI:33019"/>
        <dbReference type="ChEBI" id="CHEBI:78442"/>
        <dbReference type="ChEBI" id="CHEBI:78513"/>
        <dbReference type="ChEBI" id="CHEBI:456215"/>
        <dbReference type="EC" id="6.1.1.19"/>
    </reaction>
</comment>
<dbReference type="SUPFAM" id="SSF55190">
    <property type="entry name" value="Arginyl-tRNA synthetase (ArgRS), N-terminal 'additional' domain"/>
    <property type="match status" value="1"/>
</dbReference>
<dbReference type="EMBL" id="LBSM01000001">
    <property type="protein sequence ID" value="KKQ18839.1"/>
    <property type="molecule type" value="Genomic_DNA"/>
</dbReference>
<dbReference type="Proteomes" id="UP000034508">
    <property type="component" value="Unassembled WGS sequence"/>
</dbReference>
<feature type="short sequence motif" description="'HIGH' region" evidence="10">
    <location>
        <begin position="124"/>
        <end position="134"/>
    </location>
</feature>
<dbReference type="Pfam" id="PF03485">
    <property type="entry name" value="Arg_tRNA_synt_N"/>
    <property type="match status" value="1"/>
</dbReference>
<keyword evidence="4 10" id="KW-0436">Ligase</keyword>
<dbReference type="InterPro" id="IPR014729">
    <property type="entry name" value="Rossmann-like_a/b/a_fold"/>
</dbReference>
<evidence type="ECO:0000256" key="2">
    <source>
        <dbReference type="ARBA" id="ARBA00005594"/>
    </source>
</evidence>
<dbReference type="InterPro" id="IPR001412">
    <property type="entry name" value="aa-tRNA-synth_I_CS"/>
</dbReference>
<evidence type="ECO:0000259" key="12">
    <source>
        <dbReference type="SMART" id="SM00836"/>
    </source>
</evidence>
<dbReference type="InterPro" id="IPR036695">
    <property type="entry name" value="Arg-tRNA-synth_N_sf"/>
</dbReference>
<dbReference type="SUPFAM" id="SSF47323">
    <property type="entry name" value="Anticodon-binding domain of a subclass of class I aminoacyl-tRNA synthetases"/>
    <property type="match status" value="1"/>
</dbReference>
<evidence type="ECO:0000256" key="8">
    <source>
        <dbReference type="ARBA" id="ARBA00023146"/>
    </source>
</evidence>
<dbReference type="InterPro" id="IPR009080">
    <property type="entry name" value="tRNAsynth_Ia_anticodon-bd"/>
</dbReference>
<dbReference type="PROSITE" id="PS00178">
    <property type="entry name" value="AA_TRNA_LIGASE_I"/>
    <property type="match status" value="1"/>
</dbReference>
<dbReference type="Pfam" id="PF00750">
    <property type="entry name" value="tRNA-synt_1d"/>
    <property type="match status" value="2"/>
</dbReference>
<dbReference type="InterPro" id="IPR008909">
    <property type="entry name" value="DALR_anticod-bd"/>
</dbReference>
<dbReference type="SUPFAM" id="SSF52374">
    <property type="entry name" value="Nucleotidylyl transferase"/>
    <property type="match status" value="1"/>
</dbReference>
<dbReference type="SMART" id="SM01016">
    <property type="entry name" value="Arg_tRNA_synt_N"/>
    <property type="match status" value="1"/>
</dbReference>
<evidence type="ECO:0000256" key="3">
    <source>
        <dbReference type="ARBA" id="ARBA00022490"/>
    </source>
</evidence>
<comment type="subcellular location">
    <subcellularLocation>
        <location evidence="1 10">Cytoplasm</location>
    </subcellularLocation>
</comment>
<dbReference type="HAMAP" id="MF_00123">
    <property type="entry name" value="Arg_tRNA_synth"/>
    <property type="match status" value="1"/>
</dbReference>
<comment type="subunit">
    <text evidence="10">Monomer.</text>
</comment>
<evidence type="ECO:0000256" key="1">
    <source>
        <dbReference type="ARBA" id="ARBA00004496"/>
    </source>
</evidence>
<evidence type="ECO:0000256" key="10">
    <source>
        <dbReference type="HAMAP-Rule" id="MF_00123"/>
    </source>
</evidence>
<dbReference type="PATRIC" id="fig|1618331.3.peg.28"/>
<keyword evidence="8 10" id="KW-0030">Aminoacyl-tRNA synthetase</keyword>
<keyword evidence="7 10" id="KW-0648">Protein biosynthesis</keyword>
<dbReference type="InterPro" id="IPR001278">
    <property type="entry name" value="Arg-tRNA-ligase"/>
</dbReference>
<dbReference type="GO" id="GO:0005737">
    <property type="term" value="C:cytoplasm"/>
    <property type="evidence" value="ECO:0007669"/>
    <property type="project" value="UniProtKB-SubCell"/>
</dbReference>
<accession>A0A0G0I3I4</accession>
<dbReference type="Gene3D" id="3.40.50.620">
    <property type="entry name" value="HUPs"/>
    <property type="match status" value="1"/>
</dbReference>
<evidence type="ECO:0000256" key="7">
    <source>
        <dbReference type="ARBA" id="ARBA00022917"/>
    </source>
</evidence>
<proteinExistence type="inferred from homology"/>
<name>A0A0G0I3I4_9BACT</name>
<evidence type="ECO:0000256" key="9">
    <source>
        <dbReference type="ARBA" id="ARBA00049339"/>
    </source>
</evidence>
<dbReference type="Gene3D" id="1.10.730.10">
    <property type="entry name" value="Isoleucyl-tRNA Synthetase, Domain 1"/>
    <property type="match status" value="1"/>
</dbReference>
<feature type="domain" description="Arginyl tRNA synthetase N-terminal" evidence="13">
    <location>
        <begin position="2"/>
        <end position="87"/>
    </location>
</feature>
<gene>
    <name evidence="10" type="primary">argS</name>
    <name evidence="14" type="ORF">US31_C0001G0026</name>
</gene>
<comment type="caution">
    <text evidence="14">The sequence shown here is derived from an EMBL/GenBank/DDBJ whole genome shotgun (WGS) entry which is preliminary data.</text>
</comment>
<evidence type="ECO:0000313" key="15">
    <source>
        <dbReference type="Proteomes" id="UP000034508"/>
    </source>
</evidence>
<dbReference type="SMART" id="SM00836">
    <property type="entry name" value="DALR_1"/>
    <property type="match status" value="1"/>
</dbReference>